<dbReference type="InterPro" id="IPR050080">
    <property type="entry name" value="RNase_PH"/>
</dbReference>
<dbReference type="PROSITE" id="PS01277">
    <property type="entry name" value="RIBONUCLEASE_PH"/>
    <property type="match status" value="1"/>
</dbReference>
<evidence type="ECO:0000313" key="9">
    <source>
        <dbReference type="EMBL" id="KAF1686116.1"/>
    </source>
</evidence>
<dbReference type="SUPFAM" id="SSF54211">
    <property type="entry name" value="Ribosomal protein S5 domain 2-like"/>
    <property type="match status" value="1"/>
</dbReference>
<dbReference type="InterPro" id="IPR027408">
    <property type="entry name" value="PNPase/RNase_PH_dom_sf"/>
</dbReference>
<evidence type="ECO:0000256" key="2">
    <source>
        <dbReference type="ARBA" id="ARBA00022552"/>
    </source>
</evidence>
<dbReference type="GO" id="GO:0000175">
    <property type="term" value="F:3'-5'-RNA exonuclease activity"/>
    <property type="evidence" value="ECO:0007669"/>
    <property type="project" value="UniProtKB-UniRule"/>
</dbReference>
<feature type="domain" description="Exoribonuclease phosphorolytic" evidence="7">
    <location>
        <begin position="13"/>
        <end position="143"/>
    </location>
</feature>
<dbReference type="AlphaFoldDB" id="A0A7V8GM05"/>
<dbReference type="Gene3D" id="3.30.230.70">
    <property type="entry name" value="GHMP Kinase, N-terminal domain"/>
    <property type="match status" value="1"/>
</dbReference>
<dbReference type="InterPro" id="IPR020568">
    <property type="entry name" value="Ribosomal_Su5_D2-typ_SF"/>
</dbReference>
<evidence type="ECO:0000256" key="1">
    <source>
        <dbReference type="ARBA" id="ARBA00006678"/>
    </source>
</evidence>
<name>A0A7V8GM05_9GAMM</name>
<dbReference type="InterPro" id="IPR001247">
    <property type="entry name" value="ExoRNase_PH_dom1"/>
</dbReference>
<dbReference type="GO" id="GO:0008033">
    <property type="term" value="P:tRNA processing"/>
    <property type="evidence" value="ECO:0007669"/>
    <property type="project" value="UniProtKB-UniRule"/>
</dbReference>
<dbReference type="GO" id="GO:0009022">
    <property type="term" value="F:tRNA nucleotidyltransferase activity"/>
    <property type="evidence" value="ECO:0007669"/>
    <property type="project" value="UniProtKB-UniRule"/>
</dbReference>
<accession>A0A7V8GM05</accession>
<evidence type="ECO:0000259" key="8">
    <source>
        <dbReference type="Pfam" id="PF03725"/>
    </source>
</evidence>
<dbReference type="GO" id="GO:0016075">
    <property type="term" value="P:rRNA catabolic process"/>
    <property type="evidence" value="ECO:0007669"/>
    <property type="project" value="UniProtKB-UniRule"/>
</dbReference>
<dbReference type="EC" id="2.7.7.56" evidence="6"/>
<keyword evidence="4 6" id="KW-0819">tRNA processing</keyword>
<dbReference type="InterPro" id="IPR018336">
    <property type="entry name" value="RNase_PH_CS"/>
</dbReference>
<gene>
    <name evidence="6" type="primary">rph</name>
    <name evidence="9" type="ORF">B1992_09235</name>
</gene>
<dbReference type="InterPro" id="IPR002381">
    <property type="entry name" value="RNase_PH_bac-type"/>
</dbReference>
<evidence type="ECO:0000256" key="3">
    <source>
        <dbReference type="ARBA" id="ARBA00022555"/>
    </source>
</evidence>
<dbReference type="EMBL" id="MWIP01000008">
    <property type="protein sequence ID" value="KAF1686116.1"/>
    <property type="molecule type" value="Genomic_DNA"/>
</dbReference>
<evidence type="ECO:0000256" key="4">
    <source>
        <dbReference type="ARBA" id="ARBA00022694"/>
    </source>
</evidence>
<keyword evidence="5" id="KW-0694">RNA-binding</keyword>
<comment type="catalytic activity">
    <reaction evidence="6">
        <text>tRNA(n+1) + phosphate = tRNA(n) + a ribonucleoside 5'-diphosphate</text>
        <dbReference type="Rhea" id="RHEA:10628"/>
        <dbReference type="Rhea" id="RHEA-COMP:17343"/>
        <dbReference type="Rhea" id="RHEA-COMP:17344"/>
        <dbReference type="ChEBI" id="CHEBI:43474"/>
        <dbReference type="ChEBI" id="CHEBI:57930"/>
        <dbReference type="ChEBI" id="CHEBI:173114"/>
        <dbReference type="EC" id="2.7.7.56"/>
    </reaction>
</comment>
<comment type="similarity">
    <text evidence="1 6">Belongs to the RNase PH family.</text>
</comment>
<dbReference type="PANTHER" id="PTHR11953:SF0">
    <property type="entry name" value="EXOSOME COMPLEX COMPONENT RRP41"/>
    <property type="match status" value="1"/>
</dbReference>
<dbReference type="RefSeq" id="WP_162311207.1">
    <property type="nucleotide sequence ID" value="NZ_JACHGU010000001.1"/>
</dbReference>
<dbReference type="Pfam" id="PF01138">
    <property type="entry name" value="RNase_PH"/>
    <property type="match status" value="1"/>
</dbReference>
<evidence type="ECO:0000256" key="6">
    <source>
        <dbReference type="HAMAP-Rule" id="MF_00564"/>
    </source>
</evidence>
<comment type="subunit">
    <text evidence="6">Homohexameric ring arranged as a trimer of dimers.</text>
</comment>
<evidence type="ECO:0000256" key="5">
    <source>
        <dbReference type="ARBA" id="ARBA00022884"/>
    </source>
</evidence>
<dbReference type="InterPro" id="IPR036345">
    <property type="entry name" value="ExoRNase_PH_dom2_sf"/>
</dbReference>
<keyword evidence="2 6" id="KW-0698">rRNA processing</keyword>
<feature type="binding site" evidence="6">
    <location>
        <begin position="127"/>
        <end position="129"/>
    </location>
    <ligand>
        <name>phosphate</name>
        <dbReference type="ChEBI" id="CHEBI:43474"/>
        <note>substrate</note>
    </ligand>
</feature>
<protein>
    <recommendedName>
        <fullName evidence="6">Ribonuclease PH</fullName>
        <shortName evidence="6">RNase PH</shortName>
        <ecNumber evidence="6">2.7.7.56</ecNumber>
    </recommendedName>
    <alternativeName>
        <fullName evidence="6">tRNA nucleotidyltransferase</fullName>
    </alternativeName>
</protein>
<keyword evidence="3 6" id="KW-0820">tRNA-binding</keyword>
<dbReference type="NCBIfam" id="TIGR01966">
    <property type="entry name" value="RNasePH"/>
    <property type="match status" value="1"/>
</dbReference>
<feature type="binding site" evidence="6">
    <location>
        <position position="89"/>
    </location>
    <ligand>
        <name>phosphate</name>
        <dbReference type="ChEBI" id="CHEBI:43474"/>
        <note>substrate</note>
    </ligand>
</feature>
<dbReference type="GO" id="GO:0031125">
    <property type="term" value="P:rRNA 3'-end processing"/>
    <property type="evidence" value="ECO:0007669"/>
    <property type="project" value="UniProtKB-ARBA"/>
</dbReference>
<dbReference type="HAMAP" id="MF_00564">
    <property type="entry name" value="RNase_PH"/>
    <property type="match status" value="1"/>
</dbReference>
<dbReference type="Proteomes" id="UP000462066">
    <property type="component" value="Unassembled WGS sequence"/>
</dbReference>
<reference evidence="9 10" key="1">
    <citation type="submission" date="2017-10" db="EMBL/GenBank/DDBJ databases">
        <title>Whole genome sequencing of Pseudoxanthomonas broegbernensis DSM 12573(T).</title>
        <authorList>
            <person name="Kumar S."/>
            <person name="Bansal K."/>
            <person name="Kaur A."/>
            <person name="Patil P."/>
            <person name="Sharma S."/>
            <person name="Patil P.B."/>
        </authorList>
    </citation>
    <scope>NUCLEOTIDE SEQUENCE [LARGE SCALE GENOMIC DNA]</scope>
    <source>
        <strain evidence="9 10">DSM 12573</strain>
    </source>
</reference>
<proteinExistence type="inferred from homology"/>
<evidence type="ECO:0000259" key="7">
    <source>
        <dbReference type="Pfam" id="PF01138"/>
    </source>
</evidence>
<comment type="caution">
    <text evidence="9">The sequence shown here is derived from an EMBL/GenBank/DDBJ whole genome shotgun (WGS) entry which is preliminary data.</text>
</comment>
<sequence length="241" mass="25841">MTVVRPSGRAPDQLRQVSIERGFTRHAEGSVLVCFGQTRVLCTASVENRVPAFLRGKGEGWVTAEYGMLPRSTHTRSDREAARGKQGGRTLEIQRLIGRTLRACVDRAALGERTVTLDCDVLQADGGTRTAAITGAYVALVDAVDWLLKRGEIKRNPVFGAVAAVSVGVYQGVPVLDLDYAEDSACDTDMNVVMNDGGGFIELQGTAEGHAFRRDELDALLALAEKGIGDLLAAQRKALDA</sequence>
<dbReference type="PANTHER" id="PTHR11953">
    <property type="entry name" value="EXOSOME COMPLEX COMPONENT"/>
    <property type="match status" value="1"/>
</dbReference>
<dbReference type="FunFam" id="3.30.230.70:FF:000003">
    <property type="entry name" value="Ribonuclease PH"/>
    <property type="match status" value="1"/>
</dbReference>
<dbReference type="GO" id="GO:0000049">
    <property type="term" value="F:tRNA binding"/>
    <property type="evidence" value="ECO:0007669"/>
    <property type="project" value="UniProtKB-UniRule"/>
</dbReference>
<dbReference type="SUPFAM" id="SSF55666">
    <property type="entry name" value="Ribonuclease PH domain 2-like"/>
    <property type="match status" value="1"/>
</dbReference>
<dbReference type="Pfam" id="PF03725">
    <property type="entry name" value="RNase_PH_C"/>
    <property type="match status" value="1"/>
</dbReference>
<dbReference type="InterPro" id="IPR015847">
    <property type="entry name" value="ExoRNase_PH_dom2"/>
</dbReference>
<evidence type="ECO:0000313" key="10">
    <source>
        <dbReference type="Proteomes" id="UP000462066"/>
    </source>
</evidence>
<organism evidence="9 10">
    <name type="scientific">Pseudoxanthomonas broegbernensis</name>
    <dbReference type="NCBI Taxonomy" id="83619"/>
    <lineage>
        <taxon>Bacteria</taxon>
        <taxon>Pseudomonadati</taxon>
        <taxon>Pseudomonadota</taxon>
        <taxon>Gammaproteobacteria</taxon>
        <taxon>Lysobacterales</taxon>
        <taxon>Lysobacteraceae</taxon>
        <taxon>Pseudoxanthomonas</taxon>
    </lineage>
</organism>
<comment type="function">
    <text evidence="6">Phosphorolytic 3'-5' exoribonuclease that plays an important role in tRNA 3'-end maturation. Removes nucleotide residues following the 3'-CCA terminus of tRNAs; can also add nucleotides to the ends of RNA molecules by using nucleoside diphosphates as substrates, but this may not be physiologically important. Probably plays a role in initiation of 16S rRNA degradation (leading to ribosome degradation) during starvation.</text>
</comment>
<keyword evidence="6" id="KW-0808">Transferase</keyword>
<keyword evidence="6" id="KW-0548">Nucleotidyltransferase</keyword>
<keyword evidence="10" id="KW-1185">Reference proteome</keyword>
<feature type="domain" description="Exoribonuclease phosphorolytic" evidence="8">
    <location>
        <begin position="161"/>
        <end position="227"/>
    </location>
</feature>
<dbReference type="CDD" id="cd11362">
    <property type="entry name" value="RNase_PH_bact"/>
    <property type="match status" value="1"/>
</dbReference>